<dbReference type="NCBIfam" id="TIGR03500">
    <property type="entry name" value="FliO_TIGR"/>
    <property type="match status" value="1"/>
</dbReference>
<name>A0A098PZ14_9XANT</name>
<keyword evidence="8" id="KW-0966">Cell projection</keyword>
<dbReference type="PANTHER" id="PTHR38766">
    <property type="entry name" value="FLAGELLAR PROTEIN FLIO"/>
    <property type="match status" value="1"/>
</dbReference>
<protein>
    <recommendedName>
        <fullName evidence="7">Flagellar protein</fullName>
    </recommendedName>
</protein>
<dbReference type="GO" id="GO:0044781">
    <property type="term" value="P:bacterial-type flagellum organization"/>
    <property type="evidence" value="ECO:0007669"/>
    <property type="project" value="UniProtKB-UniRule"/>
</dbReference>
<evidence type="ECO:0000256" key="3">
    <source>
        <dbReference type="ARBA" id="ARBA00022989"/>
    </source>
</evidence>
<organism evidence="8 9">
    <name type="scientific">Xanthomonas axonopodis pv. vasculorum</name>
    <dbReference type="NCBI Taxonomy" id="325777"/>
    <lineage>
        <taxon>Bacteria</taxon>
        <taxon>Pseudomonadati</taxon>
        <taxon>Pseudomonadota</taxon>
        <taxon>Gammaproteobacteria</taxon>
        <taxon>Lysobacterales</taxon>
        <taxon>Lysobacteraceae</taxon>
        <taxon>Xanthomonas</taxon>
    </lineage>
</organism>
<keyword evidence="8" id="KW-0282">Flagellum</keyword>
<dbReference type="GeneID" id="58003453"/>
<dbReference type="STRING" id="325777.GW15_0208800"/>
<dbReference type="RefSeq" id="WP_042822307.1">
    <property type="nucleotide sequence ID" value="NZ_CP053649.1"/>
</dbReference>
<dbReference type="Proteomes" id="UP000028012">
    <property type="component" value="Unassembled WGS sequence"/>
</dbReference>
<dbReference type="AlphaFoldDB" id="A0A098PZ14"/>
<evidence type="ECO:0000313" key="8">
    <source>
        <dbReference type="EMBL" id="KGE52379.1"/>
    </source>
</evidence>
<evidence type="ECO:0000256" key="6">
    <source>
        <dbReference type="ARBA" id="ARBA00037937"/>
    </source>
</evidence>
<dbReference type="HOGENOM" id="CLU_113213_7_0_6"/>
<keyword evidence="8" id="KW-0969">Cilium</keyword>
<keyword evidence="1 7" id="KW-1003">Cell membrane</keyword>
<proteinExistence type="inferred from homology"/>
<dbReference type="Pfam" id="PF04347">
    <property type="entry name" value="FliO"/>
    <property type="match status" value="1"/>
</dbReference>
<keyword evidence="3 7" id="KW-1133">Transmembrane helix</keyword>
<sequence length="137" mass="14047">MIGLLATAGPVAAKATQVGAQAPSSPSLFGAVFALLLVLALIVGLGWLLKRMPGSGFRSTEGLRVVTSLAVGAKERVVVVEVNGQQLLLGVTAGGISTLHTLPEPLPPAPAPAPTLPTFKQLPNFAQLLAQKLRKDP</sequence>
<reference evidence="8 9" key="1">
    <citation type="submission" date="2014-09" db="EMBL/GenBank/DDBJ databases">
        <title>A draft genome sequence for Xanthomonas axonopodis pv. vasculorum NCPPB 900.</title>
        <authorList>
            <person name="Harrison J."/>
            <person name="Studholme D.J."/>
        </authorList>
    </citation>
    <scope>NUCLEOTIDE SEQUENCE [LARGE SCALE GENOMIC DNA]</scope>
    <source>
        <strain evidence="8 9">NCPPB 900</strain>
    </source>
</reference>
<keyword evidence="4 7" id="KW-0472">Membrane</keyword>
<evidence type="ECO:0000256" key="1">
    <source>
        <dbReference type="ARBA" id="ARBA00022475"/>
    </source>
</evidence>
<keyword evidence="2 7" id="KW-0812">Transmembrane</keyword>
<dbReference type="PANTHER" id="PTHR38766:SF1">
    <property type="entry name" value="FLAGELLAR PROTEIN FLIO"/>
    <property type="match status" value="1"/>
</dbReference>
<feature type="transmembrane region" description="Helical" evidence="7">
    <location>
        <begin position="29"/>
        <end position="49"/>
    </location>
</feature>
<dbReference type="eggNOG" id="COG3190">
    <property type="taxonomic scope" value="Bacteria"/>
</dbReference>
<evidence type="ECO:0000256" key="7">
    <source>
        <dbReference type="RuleBase" id="RU362064"/>
    </source>
</evidence>
<dbReference type="InterPro" id="IPR052205">
    <property type="entry name" value="FliO/MopB"/>
</dbReference>
<evidence type="ECO:0000256" key="2">
    <source>
        <dbReference type="ARBA" id="ARBA00022692"/>
    </source>
</evidence>
<dbReference type="EMBL" id="JPHD02000067">
    <property type="protein sequence ID" value="KGE52379.1"/>
    <property type="molecule type" value="Genomic_DNA"/>
</dbReference>
<comment type="caution">
    <text evidence="8">The sequence shown here is derived from an EMBL/GenBank/DDBJ whole genome shotgun (WGS) entry which is preliminary data.</text>
</comment>
<evidence type="ECO:0000313" key="9">
    <source>
        <dbReference type="Proteomes" id="UP000028012"/>
    </source>
</evidence>
<evidence type="ECO:0000256" key="4">
    <source>
        <dbReference type="ARBA" id="ARBA00023136"/>
    </source>
</evidence>
<comment type="subcellular location">
    <subcellularLocation>
        <location evidence="7">Cell membrane</location>
    </subcellularLocation>
    <subcellularLocation>
        <location evidence="7">Bacterial flagellum basal body</location>
    </subcellularLocation>
</comment>
<evidence type="ECO:0000256" key="5">
    <source>
        <dbReference type="ARBA" id="ARBA00023143"/>
    </source>
</evidence>
<keyword evidence="5 7" id="KW-0975">Bacterial flagellum</keyword>
<accession>A0A098PZ14</accession>
<comment type="similarity">
    <text evidence="6 7">Belongs to the FliO/MopB family.</text>
</comment>
<dbReference type="GO" id="GO:0005886">
    <property type="term" value="C:plasma membrane"/>
    <property type="evidence" value="ECO:0007669"/>
    <property type="project" value="UniProtKB-SubCell"/>
</dbReference>
<gene>
    <name evidence="8" type="ORF">GW15_0208800</name>
</gene>
<dbReference type="InterPro" id="IPR022781">
    <property type="entry name" value="Flagellar_biosynth_FliO"/>
</dbReference>
<dbReference type="GO" id="GO:0009425">
    <property type="term" value="C:bacterial-type flagellum basal body"/>
    <property type="evidence" value="ECO:0007669"/>
    <property type="project" value="UniProtKB-SubCell"/>
</dbReference>